<comment type="similarity">
    <text evidence="2">Belongs to the nucleobase:cation symporter-2 (NCS2) (TC 2.A.40) family.</text>
</comment>
<evidence type="ECO:0000256" key="6">
    <source>
        <dbReference type="ARBA" id="ARBA00023136"/>
    </source>
</evidence>
<feature type="transmembrane region" description="Helical" evidence="7">
    <location>
        <begin position="160"/>
        <end position="177"/>
    </location>
</feature>
<evidence type="ECO:0000256" key="1">
    <source>
        <dbReference type="ARBA" id="ARBA00004141"/>
    </source>
</evidence>
<comment type="caution">
    <text evidence="8">The sequence shown here is derived from an EMBL/GenBank/DDBJ whole genome shotgun (WGS) entry which is preliminary data.</text>
</comment>
<organism evidence="8 9">
    <name type="scientific">Saccharothrix hoggarensis</name>
    <dbReference type="NCBI Taxonomy" id="913853"/>
    <lineage>
        <taxon>Bacteria</taxon>
        <taxon>Bacillati</taxon>
        <taxon>Actinomycetota</taxon>
        <taxon>Actinomycetes</taxon>
        <taxon>Pseudonocardiales</taxon>
        <taxon>Pseudonocardiaceae</taxon>
        <taxon>Saccharothrix</taxon>
    </lineage>
</organism>
<keyword evidence="9" id="KW-1185">Reference proteome</keyword>
<accession>A0ABW3QXS5</accession>
<evidence type="ECO:0000313" key="9">
    <source>
        <dbReference type="Proteomes" id="UP001597168"/>
    </source>
</evidence>
<evidence type="ECO:0000313" key="8">
    <source>
        <dbReference type="EMBL" id="MFD1149613.1"/>
    </source>
</evidence>
<name>A0ABW3QXS5_9PSEU</name>
<evidence type="ECO:0000256" key="7">
    <source>
        <dbReference type="SAM" id="Phobius"/>
    </source>
</evidence>
<dbReference type="PANTHER" id="PTHR42810">
    <property type="entry name" value="PURINE PERMEASE C1399.01C-RELATED"/>
    <property type="match status" value="1"/>
</dbReference>
<dbReference type="PANTHER" id="PTHR42810:SF2">
    <property type="entry name" value="PURINE PERMEASE C1399.01C-RELATED"/>
    <property type="match status" value="1"/>
</dbReference>
<evidence type="ECO:0000256" key="4">
    <source>
        <dbReference type="ARBA" id="ARBA00022692"/>
    </source>
</evidence>
<dbReference type="Proteomes" id="UP001597168">
    <property type="component" value="Unassembled WGS sequence"/>
</dbReference>
<proteinExistence type="inferred from homology"/>
<dbReference type="EMBL" id="JBHTLK010000113">
    <property type="protein sequence ID" value="MFD1149613.1"/>
    <property type="molecule type" value="Genomic_DNA"/>
</dbReference>
<feature type="transmembrane region" description="Helical" evidence="7">
    <location>
        <begin position="45"/>
        <end position="70"/>
    </location>
</feature>
<feature type="transmembrane region" description="Helical" evidence="7">
    <location>
        <begin position="77"/>
        <end position="93"/>
    </location>
</feature>
<evidence type="ECO:0000256" key="2">
    <source>
        <dbReference type="ARBA" id="ARBA00008821"/>
    </source>
</evidence>
<keyword evidence="3" id="KW-0813">Transport</keyword>
<feature type="transmembrane region" description="Helical" evidence="7">
    <location>
        <begin position="228"/>
        <end position="245"/>
    </location>
</feature>
<evidence type="ECO:0000256" key="5">
    <source>
        <dbReference type="ARBA" id="ARBA00022989"/>
    </source>
</evidence>
<feature type="transmembrane region" description="Helical" evidence="7">
    <location>
        <begin position="127"/>
        <end position="148"/>
    </location>
</feature>
<comment type="subcellular location">
    <subcellularLocation>
        <location evidence="1">Membrane</location>
        <topology evidence="1">Multi-pass membrane protein</topology>
    </subcellularLocation>
</comment>
<keyword evidence="6 7" id="KW-0472">Membrane</keyword>
<sequence>MALWTVHGDGRSTDGDAIAPEERLSWPRTVGFGAQHLAAMSGATILVPATTGLPVSTTLLFSGVGTLLFLVITRNRVPSYLGASFAFIAPLSAARDQGIAAQLGGVLAAGLLVIIIGVAVKALGVRLLEAVMPPVVTGAVVVLIGLNLSHQATDSFARQPLPAVVTMGIILLCGVLGRGSFFRFSVLIGVVAGWLLGLVLGLVDTAAIGRADWFGLPAFHAPELRPSVTLLVLPVVIVLVAENVGHVKAIATLTGRNLDGNVGDSIIANGLSTALAGIGGGSGTTTYSENIGVMGVTKVFSTAAYAVTGVAAVLLAFSPKAAAVVGSIPAGVVGGATLVLLGLISLVGVRVWMENRVDLANPGNALVGGAALVAGVGDLTLRLGELELGGLVWGSLLVVILHPVLRSLDAIRKPRPGPVGRP</sequence>
<protein>
    <submittedName>
        <fullName evidence="8">Uracil-xanthine permease family protein</fullName>
    </submittedName>
</protein>
<evidence type="ECO:0000256" key="3">
    <source>
        <dbReference type="ARBA" id="ARBA00022448"/>
    </source>
</evidence>
<feature type="transmembrane region" description="Helical" evidence="7">
    <location>
        <begin position="184"/>
        <end position="208"/>
    </location>
</feature>
<dbReference type="InterPro" id="IPR006043">
    <property type="entry name" value="NCS2"/>
</dbReference>
<feature type="transmembrane region" description="Helical" evidence="7">
    <location>
        <begin position="330"/>
        <end position="353"/>
    </location>
</feature>
<keyword evidence="5 7" id="KW-1133">Transmembrane helix</keyword>
<keyword evidence="4 7" id="KW-0812">Transmembrane</keyword>
<dbReference type="RefSeq" id="WP_380725015.1">
    <property type="nucleotide sequence ID" value="NZ_JBHTLK010000113.1"/>
</dbReference>
<gene>
    <name evidence="8" type="ORF">ACFQ3T_20960</name>
</gene>
<feature type="transmembrane region" description="Helical" evidence="7">
    <location>
        <begin position="299"/>
        <end position="318"/>
    </location>
</feature>
<reference evidence="9" key="1">
    <citation type="journal article" date="2019" name="Int. J. Syst. Evol. Microbiol.">
        <title>The Global Catalogue of Microorganisms (GCM) 10K type strain sequencing project: providing services to taxonomists for standard genome sequencing and annotation.</title>
        <authorList>
            <consortium name="The Broad Institute Genomics Platform"/>
            <consortium name="The Broad Institute Genome Sequencing Center for Infectious Disease"/>
            <person name="Wu L."/>
            <person name="Ma J."/>
        </authorList>
    </citation>
    <scope>NUCLEOTIDE SEQUENCE [LARGE SCALE GENOMIC DNA]</scope>
    <source>
        <strain evidence="9">CCUG 60214</strain>
    </source>
</reference>
<feature type="transmembrane region" description="Helical" evidence="7">
    <location>
        <begin position="99"/>
        <end position="120"/>
    </location>
</feature>
<feature type="transmembrane region" description="Helical" evidence="7">
    <location>
        <begin position="388"/>
        <end position="405"/>
    </location>
</feature>
<dbReference type="Pfam" id="PF00860">
    <property type="entry name" value="Xan_ur_permease"/>
    <property type="match status" value="1"/>
</dbReference>